<evidence type="ECO:0000313" key="3">
    <source>
        <dbReference type="Proteomes" id="UP000604273"/>
    </source>
</evidence>
<protein>
    <submittedName>
        <fullName evidence="2">Uncharacterized protein</fullName>
    </submittedName>
</protein>
<dbReference type="EMBL" id="JABFAI010000045">
    <property type="protein sequence ID" value="KAF4958785.1"/>
    <property type="molecule type" value="Genomic_DNA"/>
</dbReference>
<gene>
    <name evidence="2" type="ORF">FGADI_2129</name>
</gene>
<organism evidence="2 3">
    <name type="scientific">Fusarium gaditjirri</name>
    <dbReference type="NCBI Taxonomy" id="282569"/>
    <lineage>
        <taxon>Eukaryota</taxon>
        <taxon>Fungi</taxon>
        <taxon>Dikarya</taxon>
        <taxon>Ascomycota</taxon>
        <taxon>Pezizomycotina</taxon>
        <taxon>Sordariomycetes</taxon>
        <taxon>Hypocreomycetidae</taxon>
        <taxon>Hypocreales</taxon>
        <taxon>Nectriaceae</taxon>
        <taxon>Fusarium</taxon>
        <taxon>Fusarium nisikadoi species complex</taxon>
    </lineage>
</organism>
<feature type="region of interest" description="Disordered" evidence="1">
    <location>
        <begin position="176"/>
        <end position="195"/>
    </location>
</feature>
<feature type="compositionally biased region" description="Polar residues" evidence="1">
    <location>
        <begin position="178"/>
        <end position="195"/>
    </location>
</feature>
<reference evidence="2" key="2">
    <citation type="submission" date="2020-05" db="EMBL/GenBank/DDBJ databases">
        <authorList>
            <person name="Kim H.-S."/>
            <person name="Proctor R.H."/>
            <person name="Brown D.W."/>
        </authorList>
    </citation>
    <scope>NUCLEOTIDE SEQUENCE</scope>
    <source>
        <strain evidence="2">NRRL 45417</strain>
    </source>
</reference>
<comment type="caution">
    <text evidence="2">The sequence shown here is derived from an EMBL/GenBank/DDBJ whole genome shotgun (WGS) entry which is preliminary data.</text>
</comment>
<evidence type="ECO:0000256" key="1">
    <source>
        <dbReference type="SAM" id="MobiDB-lite"/>
    </source>
</evidence>
<proteinExistence type="predicted"/>
<sequence>MYGEENEHPDALAREFISQATAGHMSTELDMASLHPLRQVQTCFRFSDASFSEPCRKLYSILYPAHTYNPTMPMYTGTESGFILSPDIGWDLSINKNTGATINAIPCCGGSSQHTRAHTAGVSDTYSIPRASILGYESNQLHEYQALSGIDEITDAMTTNDSQLVDFGSLSWLHDHQPSTSEYDQKGNYTSEPSG</sequence>
<name>A0A8H4TIX7_9HYPO</name>
<keyword evidence="3" id="KW-1185">Reference proteome</keyword>
<evidence type="ECO:0000313" key="2">
    <source>
        <dbReference type="EMBL" id="KAF4958785.1"/>
    </source>
</evidence>
<accession>A0A8H4TIX7</accession>
<dbReference type="AlphaFoldDB" id="A0A8H4TIX7"/>
<dbReference type="Proteomes" id="UP000604273">
    <property type="component" value="Unassembled WGS sequence"/>
</dbReference>
<reference evidence="2" key="1">
    <citation type="journal article" date="2020" name="BMC Genomics">
        <title>Correction to: Identification and distribution of gene clusters required for synthesis of sphingolipid metabolism inhibitors in diverse species of the filamentous fungus Fusarium.</title>
        <authorList>
            <person name="Kim H.S."/>
            <person name="Lohmar J.M."/>
            <person name="Busman M."/>
            <person name="Brown D.W."/>
            <person name="Naumann T.A."/>
            <person name="Divon H.H."/>
            <person name="Lysoe E."/>
            <person name="Uhlig S."/>
            <person name="Proctor R.H."/>
        </authorList>
    </citation>
    <scope>NUCLEOTIDE SEQUENCE</scope>
    <source>
        <strain evidence="2">NRRL 45417</strain>
    </source>
</reference>